<name>A0A2H0BJK2_9BACT</name>
<dbReference type="InterPro" id="IPR000447">
    <property type="entry name" value="G3P_DH_FAD-dep"/>
</dbReference>
<dbReference type="EMBL" id="PCSW01000031">
    <property type="protein sequence ID" value="PIP57821.1"/>
    <property type="molecule type" value="Genomic_DNA"/>
</dbReference>
<keyword evidence="3" id="KW-0285">Flavoprotein</keyword>
<reference evidence="7 8" key="1">
    <citation type="submission" date="2017-09" db="EMBL/GenBank/DDBJ databases">
        <title>Depth-based differentiation of microbial function through sediment-hosted aquifers and enrichment of novel symbionts in the deep terrestrial subsurface.</title>
        <authorList>
            <person name="Probst A.J."/>
            <person name="Ladd B."/>
            <person name="Jarett J.K."/>
            <person name="Geller-Mcgrath D.E."/>
            <person name="Sieber C.M."/>
            <person name="Emerson J.B."/>
            <person name="Anantharaman K."/>
            <person name="Thomas B.C."/>
            <person name="Malmstrom R."/>
            <person name="Stieglmeier M."/>
            <person name="Klingl A."/>
            <person name="Woyke T."/>
            <person name="Ryan C.M."/>
            <person name="Banfield J.F."/>
        </authorList>
    </citation>
    <scope>NUCLEOTIDE SEQUENCE [LARGE SCALE GENOMIC DNA]</scope>
    <source>
        <strain evidence="7">CG22_combo_CG10-13_8_21_14_all_39_10</strain>
    </source>
</reference>
<dbReference type="Gene3D" id="3.50.50.60">
    <property type="entry name" value="FAD/NAD(P)-binding domain"/>
    <property type="match status" value="1"/>
</dbReference>
<organism evidence="7 8">
    <name type="scientific">Candidatus Woesebacteria bacterium CG22_combo_CG10-13_8_21_14_all_39_10</name>
    <dbReference type="NCBI Taxonomy" id="1975059"/>
    <lineage>
        <taxon>Bacteria</taxon>
        <taxon>Candidatus Woeseibacteriota</taxon>
    </lineage>
</organism>
<dbReference type="PANTHER" id="PTHR11985:SF15">
    <property type="entry name" value="GLYCEROL-3-PHOSPHATE DEHYDROGENASE, MITOCHONDRIAL"/>
    <property type="match status" value="1"/>
</dbReference>
<evidence type="ECO:0000256" key="5">
    <source>
        <dbReference type="ARBA" id="ARBA00023002"/>
    </source>
</evidence>
<keyword evidence="4" id="KW-0274">FAD</keyword>
<dbReference type="GO" id="GO:0006072">
    <property type="term" value="P:glycerol-3-phosphate metabolic process"/>
    <property type="evidence" value="ECO:0007669"/>
    <property type="project" value="InterPro"/>
</dbReference>
<proteinExistence type="inferred from homology"/>
<dbReference type="Pfam" id="PF01266">
    <property type="entry name" value="DAO"/>
    <property type="match status" value="1"/>
</dbReference>
<dbReference type="PRINTS" id="PR01001">
    <property type="entry name" value="FADG3PDH"/>
</dbReference>
<dbReference type="InterPro" id="IPR006076">
    <property type="entry name" value="FAD-dep_OxRdtase"/>
</dbReference>
<accession>A0A2H0BJK2</accession>
<evidence type="ECO:0000256" key="1">
    <source>
        <dbReference type="ARBA" id="ARBA00001974"/>
    </source>
</evidence>
<dbReference type="AlphaFoldDB" id="A0A2H0BJK2"/>
<sequence>MKRKILILGGGIMGLSVSRDLALRGFEVILVEKSKIGSGTTTKCAGMLHSGARYAVKDPKVAKLCHNENIIMQSIASFAVGSKKALFITLPEDDPDYHKQFESNCSKLGIKIEKLSKEQALELEPSLNNRITGAYITPDVVIDTFRLVEGLSYDNQKRGVCIAEDTILTNIKRDSIGWDIELKSPRGVENIYVDLVINATGDSIAEIAKMFDEELQLNFIHGTMAVLDKPTTKRIISRCALSTVGDVIVPLIDGTLIGSTWHEIDDNKPINMDDTDIENLHKSSELMLENGRKYKIVSSFTGIRTHIKNDTSEQGDFNIKRDFSVYVHKNKNLISVLPGKLTTARHVAEKVGDEVAQLLKIDKKSNSSQVFIDHPDQFKKSKIKFYVN</sequence>
<evidence type="ECO:0000256" key="4">
    <source>
        <dbReference type="ARBA" id="ARBA00022827"/>
    </source>
</evidence>
<evidence type="ECO:0000313" key="8">
    <source>
        <dbReference type="Proteomes" id="UP000229847"/>
    </source>
</evidence>
<dbReference type="Gene3D" id="3.30.9.10">
    <property type="entry name" value="D-Amino Acid Oxidase, subunit A, domain 2"/>
    <property type="match status" value="1"/>
</dbReference>
<dbReference type="GO" id="GO:0004368">
    <property type="term" value="F:glycerol-3-phosphate dehydrogenase (quinone) activity"/>
    <property type="evidence" value="ECO:0007669"/>
    <property type="project" value="InterPro"/>
</dbReference>
<evidence type="ECO:0000313" key="7">
    <source>
        <dbReference type="EMBL" id="PIP57821.1"/>
    </source>
</evidence>
<evidence type="ECO:0000259" key="6">
    <source>
        <dbReference type="Pfam" id="PF01266"/>
    </source>
</evidence>
<dbReference type="Proteomes" id="UP000229847">
    <property type="component" value="Unassembled WGS sequence"/>
</dbReference>
<feature type="domain" description="FAD dependent oxidoreductase" evidence="6">
    <location>
        <begin position="4"/>
        <end position="311"/>
    </location>
</feature>
<dbReference type="SUPFAM" id="SSF51905">
    <property type="entry name" value="FAD/NAD(P)-binding domain"/>
    <property type="match status" value="1"/>
</dbReference>
<comment type="caution">
    <text evidence="7">The sequence shown here is derived from an EMBL/GenBank/DDBJ whole genome shotgun (WGS) entry which is preliminary data.</text>
</comment>
<protein>
    <recommendedName>
        <fullName evidence="6">FAD dependent oxidoreductase domain-containing protein</fullName>
    </recommendedName>
</protein>
<comment type="cofactor">
    <cofactor evidence="1">
        <name>FAD</name>
        <dbReference type="ChEBI" id="CHEBI:57692"/>
    </cofactor>
</comment>
<dbReference type="InterPro" id="IPR036188">
    <property type="entry name" value="FAD/NAD-bd_sf"/>
</dbReference>
<evidence type="ECO:0000256" key="3">
    <source>
        <dbReference type="ARBA" id="ARBA00022630"/>
    </source>
</evidence>
<gene>
    <name evidence="7" type="ORF">COX03_01045</name>
</gene>
<evidence type="ECO:0000256" key="2">
    <source>
        <dbReference type="ARBA" id="ARBA00007330"/>
    </source>
</evidence>
<keyword evidence="5" id="KW-0560">Oxidoreductase</keyword>
<dbReference type="PANTHER" id="PTHR11985">
    <property type="entry name" value="GLYCEROL-3-PHOSPHATE DEHYDROGENASE"/>
    <property type="match status" value="1"/>
</dbReference>
<comment type="similarity">
    <text evidence="2">Belongs to the FAD-dependent glycerol-3-phosphate dehydrogenase family.</text>
</comment>